<dbReference type="PANTHER" id="PTHR48106">
    <property type="entry name" value="QUINONE OXIDOREDUCTASE PIG3-RELATED"/>
    <property type="match status" value="1"/>
</dbReference>
<reference evidence="4 5" key="1">
    <citation type="journal article" date="2018" name="J. Microbiol.">
        <title>Baekduia soli gen. nov., sp. nov., a novel bacterium isolated from the soil of Baekdu Mountain and proposal of a novel family name, Baekduiaceae fam. nov.</title>
        <authorList>
            <person name="An D.S."/>
            <person name="Siddiqi M.Z."/>
            <person name="Kim K.H."/>
            <person name="Yu H.S."/>
            <person name="Im W.T."/>
        </authorList>
    </citation>
    <scope>NUCLEOTIDE SEQUENCE [LARGE SCALE GENOMIC DNA]</scope>
    <source>
        <strain evidence="4 5">BR7-21</strain>
    </source>
</reference>
<dbReference type="AlphaFoldDB" id="A0A5B8U4S5"/>
<evidence type="ECO:0000256" key="2">
    <source>
        <dbReference type="ARBA" id="ARBA00023002"/>
    </source>
</evidence>
<keyword evidence="1" id="KW-0521">NADP</keyword>
<keyword evidence="5" id="KW-1185">Reference proteome</keyword>
<dbReference type="Proteomes" id="UP000321805">
    <property type="component" value="Chromosome"/>
</dbReference>
<protein>
    <submittedName>
        <fullName evidence="4">Zinc-binding dehydrogenase</fullName>
    </submittedName>
</protein>
<dbReference type="SUPFAM" id="SSF50129">
    <property type="entry name" value="GroES-like"/>
    <property type="match status" value="1"/>
</dbReference>
<dbReference type="OrthoDB" id="9805883at2"/>
<evidence type="ECO:0000259" key="3">
    <source>
        <dbReference type="SMART" id="SM00829"/>
    </source>
</evidence>
<feature type="domain" description="Enoyl reductase (ER)" evidence="3">
    <location>
        <begin position="14"/>
        <end position="324"/>
    </location>
</feature>
<dbReference type="SUPFAM" id="SSF51735">
    <property type="entry name" value="NAD(P)-binding Rossmann-fold domains"/>
    <property type="match status" value="1"/>
</dbReference>
<dbReference type="GO" id="GO:0016651">
    <property type="term" value="F:oxidoreductase activity, acting on NAD(P)H"/>
    <property type="evidence" value="ECO:0007669"/>
    <property type="project" value="TreeGrafter"/>
</dbReference>
<evidence type="ECO:0000313" key="5">
    <source>
        <dbReference type="Proteomes" id="UP000321805"/>
    </source>
</evidence>
<dbReference type="InterPro" id="IPR020843">
    <property type="entry name" value="ER"/>
</dbReference>
<dbReference type="Pfam" id="PF00107">
    <property type="entry name" value="ADH_zinc_N"/>
    <property type="match status" value="1"/>
</dbReference>
<accession>A0A5B8U4S5</accession>
<dbReference type="EMBL" id="CP042430">
    <property type="protein sequence ID" value="QEC48094.1"/>
    <property type="molecule type" value="Genomic_DNA"/>
</dbReference>
<dbReference type="Pfam" id="PF08240">
    <property type="entry name" value="ADH_N"/>
    <property type="match status" value="1"/>
</dbReference>
<dbReference type="InterPro" id="IPR013154">
    <property type="entry name" value="ADH-like_N"/>
</dbReference>
<dbReference type="GO" id="GO:0070402">
    <property type="term" value="F:NADPH binding"/>
    <property type="evidence" value="ECO:0007669"/>
    <property type="project" value="TreeGrafter"/>
</dbReference>
<dbReference type="InterPro" id="IPR013149">
    <property type="entry name" value="ADH-like_C"/>
</dbReference>
<name>A0A5B8U4S5_9ACTN</name>
<gene>
    <name evidence="4" type="ORF">FSW04_11285</name>
</gene>
<dbReference type="InterPro" id="IPR036291">
    <property type="entry name" value="NAD(P)-bd_dom_sf"/>
</dbReference>
<sequence>MPAMHQAVALSAFGPPEVLHWVKQPVPEPGPGEALVAVEAIGVNFADTMVRRGEYRRDQPLSFTPGFEVVGRVLEAPDGGPAPGTRVAVFTDDGGGYAETVAEPLRRVCTVPDDVPATVAATLLVSGVTAWYAVHRFGQVQPGEAVLVHAAAGSLGATSIQLVRAAGGRPIATASTAAKLEVARRHGAEVSLLSEPETLADRVRQATGGQGADVVVDGVGGPLFAPSMRALAFGGRYVIAGAAAQQPGTLDTRGLMPRTQTIAGFVVARVAARDPAEPQAAFDAVLDLHRRGLLVPDVTIIGRDDLVAAHHSIEGRRHVGKLVVDLRA</sequence>
<evidence type="ECO:0000313" key="4">
    <source>
        <dbReference type="EMBL" id="QEC48094.1"/>
    </source>
</evidence>
<dbReference type="Gene3D" id="3.40.50.720">
    <property type="entry name" value="NAD(P)-binding Rossmann-like Domain"/>
    <property type="match status" value="1"/>
</dbReference>
<proteinExistence type="predicted"/>
<dbReference type="InterPro" id="IPR011032">
    <property type="entry name" value="GroES-like_sf"/>
</dbReference>
<keyword evidence="2" id="KW-0560">Oxidoreductase</keyword>
<evidence type="ECO:0000256" key="1">
    <source>
        <dbReference type="ARBA" id="ARBA00022857"/>
    </source>
</evidence>
<dbReference type="RefSeq" id="WP_146919274.1">
    <property type="nucleotide sequence ID" value="NZ_CP042430.1"/>
</dbReference>
<dbReference type="SMART" id="SM00829">
    <property type="entry name" value="PKS_ER"/>
    <property type="match status" value="1"/>
</dbReference>
<dbReference type="KEGG" id="bsol:FSW04_11285"/>
<organism evidence="4 5">
    <name type="scientific">Baekduia soli</name>
    <dbReference type="NCBI Taxonomy" id="496014"/>
    <lineage>
        <taxon>Bacteria</taxon>
        <taxon>Bacillati</taxon>
        <taxon>Actinomycetota</taxon>
        <taxon>Thermoleophilia</taxon>
        <taxon>Solirubrobacterales</taxon>
        <taxon>Baekduiaceae</taxon>
        <taxon>Baekduia</taxon>
    </lineage>
</organism>
<dbReference type="Gene3D" id="3.90.180.10">
    <property type="entry name" value="Medium-chain alcohol dehydrogenases, catalytic domain"/>
    <property type="match status" value="1"/>
</dbReference>